<dbReference type="GO" id="GO:0003677">
    <property type="term" value="F:DNA binding"/>
    <property type="evidence" value="ECO:0007669"/>
    <property type="project" value="UniProtKB-KW"/>
</dbReference>
<keyword evidence="3" id="KW-0238">DNA-binding</keyword>
<keyword evidence="7" id="KW-0255">Endonuclease</keyword>
<evidence type="ECO:0000256" key="2">
    <source>
        <dbReference type="ARBA" id="ARBA00022747"/>
    </source>
</evidence>
<dbReference type="AlphaFoldDB" id="A0A8B0SRZ1"/>
<keyword evidence="7" id="KW-0540">Nuclease</keyword>
<feature type="coiled-coil region" evidence="4">
    <location>
        <begin position="354"/>
        <end position="388"/>
    </location>
</feature>
<dbReference type="EMBL" id="JAFMPM010000006">
    <property type="protein sequence ID" value="MBO0612884.1"/>
    <property type="molecule type" value="Genomic_DNA"/>
</dbReference>
<dbReference type="EMBL" id="CP072748">
    <property type="protein sequence ID" value="QTX11662.1"/>
    <property type="molecule type" value="Genomic_DNA"/>
</dbReference>
<dbReference type="CDD" id="cd17249">
    <property type="entry name" value="RMtype1_S_EcoR124I-TRD2-CR2_like"/>
    <property type="match status" value="1"/>
</dbReference>
<name>A0A8B0SRZ1_9GAMM</name>
<protein>
    <submittedName>
        <fullName evidence="7">Restriction endonuclease subunit S</fullName>
    </submittedName>
</protein>
<comment type="similarity">
    <text evidence="1">Belongs to the type-I restriction system S methylase family.</text>
</comment>
<sequence>MIPEGWQSTEIGKLADFKSGGTPSKAKPEFWGGSNPWISGKDLKQHYISSSIDMLSEEGFAVVSKAPKGASLILVRGMTLLKDFPVGFVEKTVSFNQDIKALIPKKGIDGLFLSFLLVGKKEEIRQLVSTAGHGTGRLDTESIKSFPVDIPTLPEQKKIAQILSTWDKAITTTEQLLANSQQQKKALMQQLLTGKKRLKGFGGEWKEKKFGEIFKERVELGREGLPLLSITAEDGVVYQDETGRKDTSNEDKSKYRRICVNDIGYNTMRMWQGRSSRSDKEGIVSPAYTIVIPNKDIYPKFAAYLFKHPSLIHVFYRHSQGLVSDTWNLKFDYFRKISWAFPEFEEQQKITAVLSAADREIDVLQQKLEGLKQEKKALMQQLLTGKRRVKV</sequence>
<dbReference type="GO" id="GO:0004519">
    <property type="term" value="F:endonuclease activity"/>
    <property type="evidence" value="ECO:0007669"/>
    <property type="project" value="UniProtKB-KW"/>
</dbReference>
<evidence type="ECO:0000256" key="3">
    <source>
        <dbReference type="ARBA" id="ARBA00023125"/>
    </source>
</evidence>
<evidence type="ECO:0000313" key="6">
    <source>
        <dbReference type="EMBL" id="MBO0612884.1"/>
    </source>
</evidence>
<dbReference type="PANTHER" id="PTHR30408:SF12">
    <property type="entry name" value="TYPE I RESTRICTION ENZYME MJAVIII SPECIFICITY SUBUNIT"/>
    <property type="match status" value="1"/>
</dbReference>
<dbReference type="RefSeq" id="WP_207250571.1">
    <property type="nucleotide sequence ID" value="NZ_JAFMPM010000006.1"/>
</dbReference>
<dbReference type="SUPFAM" id="SSF116734">
    <property type="entry name" value="DNA methylase specificity domain"/>
    <property type="match status" value="2"/>
</dbReference>
<dbReference type="Gene3D" id="1.10.287.1120">
    <property type="entry name" value="Bipartite methylase S protein"/>
    <property type="match status" value="1"/>
</dbReference>
<evidence type="ECO:0000313" key="8">
    <source>
        <dbReference type="Proteomes" id="UP000664466"/>
    </source>
</evidence>
<feature type="domain" description="Type I restriction modification DNA specificity" evidence="5">
    <location>
        <begin position="3"/>
        <end position="177"/>
    </location>
</feature>
<evidence type="ECO:0000256" key="1">
    <source>
        <dbReference type="ARBA" id="ARBA00010923"/>
    </source>
</evidence>
<proteinExistence type="inferred from homology"/>
<dbReference type="InterPro" id="IPR044946">
    <property type="entry name" value="Restrct_endonuc_typeI_TRD_sf"/>
</dbReference>
<evidence type="ECO:0000313" key="7">
    <source>
        <dbReference type="EMBL" id="QTX11662.1"/>
    </source>
</evidence>
<organism evidence="7">
    <name type="scientific">Thiothrix fructosivorans</name>
    <dbReference type="NCBI Taxonomy" id="111770"/>
    <lineage>
        <taxon>Bacteria</taxon>
        <taxon>Pseudomonadati</taxon>
        <taxon>Pseudomonadota</taxon>
        <taxon>Gammaproteobacteria</taxon>
        <taxon>Thiotrichales</taxon>
        <taxon>Thiotrichaceae</taxon>
        <taxon>Thiothrix</taxon>
    </lineage>
</organism>
<dbReference type="CDD" id="cd16961">
    <property type="entry name" value="RMtype1_S_TRD-CR_like"/>
    <property type="match status" value="1"/>
</dbReference>
<dbReference type="Proteomes" id="UP000664466">
    <property type="component" value="Unassembled WGS sequence"/>
</dbReference>
<reference evidence="6 8" key="1">
    <citation type="submission" date="2021-03" db="EMBL/GenBank/DDBJ databases">
        <title>Draft genome and methylome analysis of Thiotrix fructosivoruns ATCC 49748.</title>
        <authorList>
            <person name="Fomenkov A."/>
            <person name="Grabovich M.Y."/>
            <person name="Roberts R.J."/>
        </authorList>
    </citation>
    <scope>NUCLEOTIDE SEQUENCE [LARGE SCALE GENOMIC DNA]</scope>
    <source>
        <strain evidence="6 8">ATCC 49748</strain>
    </source>
</reference>
<keyword evidence="4" id="KW-0175">Coiled coil</keyword>
<dbReference type="InterPro" id="IPR052021">
    <property type="entry name" value="Type-I_RS_S_subunit"/>
</dbReference>
<keyword evidence="7" id="KW-0378">Hydrolase</keyword>
<keyword evidence="2" id="KW-0680">Restriction system</keyword>
<dbReference type="Gene3D" id="3.90.220.20">
    <property type="entry name" value="DNA methylase specificity domains"/>
    <property type="match status" value="2"/>
</dbReference>
<evidence type="ECO:0000256" key="4">
    <source>
        <dbReference type="SAM" id="Coils"/>
    </source>
</evidence>
<keyword evidence="8" id="KW-1185">Reference proteome</keyword>
<gene>
    <name evidence="7" type="ORF">J1836_004745</name>
    <name evidence="6" type="ORF">J1836_08085</name>
</gene>
<accession>A0A8B0SRZ1</accession>
<dbReference type="PANTHER" id="PTHR30408">
    <property type="entry name" value="TYPE-1 RESTRICTION ENZYME ECOKI SPECIFICITY PROTEIN"/>
    <property type="match status" value="1"/>
</dbReference>
<dbReference type="GO" id="GO:0009307">
    <property type="term" value="P:DNA restriction-modification system"/>
    <property type="evidence" value="ECO:0007669"/>
    <property type="project" value="UniProtKB-KW"/>
</dbReference>
<evidence type="ECO:0000259" key="5">
    <source>
        <dbReference type="Pfam" id="PF01420"/>
    </source>
</evidence>
<dbReference type="InterPro" id="IPR000055">
    <property type="entry name" value="Restrct_endonuc_typeI_TRD"/>
</dbReference>
<reference evidence="7" key="2">
    <citation type="submission" date="2021-04" db="EMBL/GenBank/DDBJ databases">
        <title>Complete Genome and methylome analysis of Thiothrix fructosivorans ATCC 49748.</title>
        <authorList>
            <person name="Fomenkov A."/>
            <person name="Sun L."/>
            <person name="Vincze T."/>
            <person name="Grabovich M.Y."/>
            <person name="Roberts R.J."/>
        </authorList>
    </citation>
    <scope>NUCLEOTIDE SEQUENCE</scope>
    <source>
        <strain evidence="7">ATCC 49748</strain>
    </source>
</reference>
<dbReference type="Pfam" id="PF01420">
    <property type="entry name" value="Methylase_S"/>
    <property type="match status" value="1"/>
</dbReference>